<dbReference type="RefSeq" id="WP_248864344.1">
    <property type="nucleotide sequence ID" value="NZ_CP086322.1"/>
</dbReference>
<dbReference type="Gene3D" id="3.40.50.1390">
    <property type="entry name" value="Resolvase, N-terminal catalytic domain"/>
    <property type="match status" value="1"/>
</dbReference>
<protein>
    <submittedName>
        <fullName evidence="1">Recombinase family protein</fullName>
    </submittedName>
</protein>
<organism evidence="1 2">
    <name type="scientific">Streptomyces halobius</name>
    <dbReference type="NCBI Taxonomy" id="2879846"/>
    <lineage>
        <taxon>Bacteria</taxon>
        <taxon>Bacillati</taxon>
        <taxon>Actinomycetota</taxon>
        <taxon>Actinomycetes</taxon>
        <taxon>Kitasatosporales</taxon>
        <taxon>Streptomycetaceae</taxon>
        <taxon>Streptomyces</taxon>
    </lineage>
</organism>
<proteinExistence type="predicted"/>
<reference evidence="1" key="1">
    <citation type="submission" date="2021-10" db="EMBL/GenBank/DDBJ databases">
        <title>Streptomyces nigrumlapis sp.nov.,an antimicrobial producing actinobacterium isolated from Black Gobi rocks.</title>
        <authorList>
            <person name="Wen Y."/>
            <person name="Zhang W."/>
            <person name="Liu X.G."/>
        </authorList>
    </citation>
    <scope>NUCLEOTIDE SEQUENCE</scope>
    <source>
        <strain evidence="1">ST13-2-2</strain>
    </source>
</reference>
<evidence type="ECO:0000313" key="1">
    <source>
        <dbReference type="EMBL" id="UQA93466.1"/>
    </source>
</evidence>
<name>A0ABY4MAT8_9ACTN</name>
<evidence type="ECO:0000313" key="2">
    <source>
        <dbReference type="Proteomes" id="UP000830115"/>
    </source>
</evidence>
<sequence length="63" mass="7260">MERSGGDPNAVRPGCESLMDAVRAGEVDVVVDELSRLTRKRARLRQRHCPHIRQRGDTCPWYR</sequence>
<accession>A0ABY4MAT8</accession>
<dbReference type="EMBL" id="CP086322">
    <property type="protein sequence ID" value="UQA93466.1"/>
    <property type="molecule type" value="Genomic_DNA"/>
</dbReference>
<gene>
    <name evidence="1" type="ORF">K9S39_17860</name>
</gene>
<dbReference type="InterPro" id="IPR036162">
    <property type="entry name" value="Resolvase-like_N_sf"/>
</dbReference>
<dbReference type="Proteomes" id="UP000830115">
    <property type="component" value="Chromosome"/>
</dbReference>
<keyword evidence="2" id="KW-1185">Reference proteome</keyword>